<dbReference type="Proteomes" id="UP000827092">
    <property type="component" value="Unassembled WGS sequence"/>
</dbReference>
<dbReference type="InterPro" id="IPR040797">
    <property type="entry name" value="ZMIZ1_N"/>
</dbReference>
<evidence type="ECO:0000259" key="1">
    <source>
        <dbReference type="Pfam" id="PF18028"/>
    </source>
</evidence>
<name>A0AAV6VWW3_9ARAC</name>
<gene>
    <name evidence="2" type="ORF">JTE90_000629</name>
</gene>
<feature type="domain" description="ZMIZ1 N-terminal" evidence="1">
    <location>
        <begin position="54"/>
        <end position="140"/>
    </location>
</feature>
<proteinExistence type="predicted"/>
<comment type="caution">
    <text evidence="2">The sequence shown here is derived from an EMBL/GenBank/DDBJ whole genome shotgun (WGS) entry which is preliminary data.</text>
</comment>
<organism evidence="2 3">
    <name type="scientific">Oedothorax gibbosus</name>
    <dbReference type="NCBI Taxonomy" id="931172"/>
    <lineage>
        <taxon>Eukaryota</taxon>
        <taxon>Metazoa</taxon>
        <taxon>Ecdysozoa</taxon>
        <taxon>Arthropoda</taxon>
        <taxon>Chelicerata</taxon>
        <taxon>Arachnida</taxon>
        <taxon>Araneae</taxon>
        <taxon>Araneomorphae</taxon>
        <taxon>Entelegynae</taxon>
        <taxon>Araneoidea</taxon>
        <taxon>Linyphiidae</taxon>
        <taxon>Erigoninae</taxon>
        <taxon>Oedothorax</taxon>
    </lineage>
</organism>
<reference evidence="2 3" key="1">
    <citation type="journal article" date="2022" name="Nat. Ecol. Evol.">
        <title>A masculinizing supergene underlies an exaggerated male reproductive morph in a spider.</title>
        <authorList>
            <person name="Hendrickx F."/>
            <person name="De Corte Z."/>
            <person name="Sonet G."/>
            <person name="Van Belleghem S.M."/>
            <person name="Kostlbacher S."/>
            <person name="Vangestel C."/>
        </authorList>
    </citation>
    <scope>NUCLEOTIDE SEQUENCE [LARGE SCALE GENOMIC DNA]</scope>
    <source>
        <strain evidence="2">W744_W776</strain>
    </source>
</reference>
<dbReference type="Pfam" id="PF18028">
    <property type="entry name" value="Zmiz1_N"/>
    <property type="match status" value="1"/>
</dbReference>
<evidence type="ECO:0000313" key="3">
    <source>
        <dbReference type="Proteomes" id="UP000827092"/>
    </source>
</evidence>
<evidence type="ECO:0000313" key="2">
    <source>
        <dbReference type="EMBL" id="KAG8200556.1"/>
    </source>
</evidence>
<keyword evidence="3" id="KW-1185">Reference proteome</keyword>
<dbReference type="AlphaFoldDB" id="A0AAV6VWW3"/>
<protein>
    <recommendedName>
        <fullName evidence="1">ZMIZ1 N-terminal domain-containing protein</fullName>
    </recommendedName>
</protein>
<accession>A0AAV6VWW3</accession>
<dbReference type="EMBL" id="JAFNEN010000015">
    <property type="protein sequence ID" value="KAG8200556.1"/>
    <property type="molecule type" value="Genomic_DNA"/>
</dbReference>
<sequence>MVSLGFKAYSVVYPSCFSWQLAQVKREPADDADPGNVPAGGGGGGMATAMEKHIQQTNDRLHCIKEALGTPNAFHGAARELLEWCGDPRAFQKVFEPNLIGCLTVISQVSQKQGFEIDLGYRIIAVCAAQREKFSPKSACESHFFLSFNSSDVLSVSVGTVRRRG</sequence>